<dbReference type="EMBL" id="PDZR01000013">
    <property type="protein sequence ID" value="PNG25722.1"/>
    <property type="molecule type" value="Genomic_DNA"/>
</dbReference>
<protein>
    <recommendedName>
        <fullName evidence="3">Phenol degradation protein meta</fullName>
    </recommendedName>
</protein>
<dbReference type="InterPro" id="IPR025737">
    <property type="entry name" value="FApF"/>
</dbReference>
<sequence length="328" mass="35480">MFQGQNKTEFVVILFASLALGSEAPASEYGLSLYQLGLVQPAPGYTPPPGLYFYDSYYLYTGSGNLYQHSLTRDPTRVTYQFAANLAIFAWYSDLTLFGGRLGLATTNAVGSDVSSYSTPFTDAAGINRHSDVQKTAIGFADSELTAILGWQAGDQHWKLTVSGFFPTGNYLAGRLAQTGLNRPAIDVKGAYTYISHETGLEASAALGFTINAINTATDYLSGADMHFEWSLGEHLPNDLYFGVGGYFYQQITPDSGTGAAKFGSFQGRVAGVGPIVTYKLRAGEQSVDLAVRWYHEFAAYNRVEGDSIFATVGFPLWTQPPSALAQK</sequence>
<evidence type="ECO:0000313" key="2">
    <source>
        <dbReference type="Proteomes" id="UP000236286"/>
    </source>
</evidence>
<name>A0A2J7TG28_METSI</name>
<comment type="caution">
    <text evidence="1">The sequence shown here is derived from an EMBL/GenBank/DDBJ whole genome shotgun (WGS) entry which is preliminary data.</text>
</comment>
<evidence type="ECO:0000313" key="1">
    <source>
        <dbReference type="EMBL" id="PNG25722.1"/>
    </source>
</evidence>
<accession>A0A2J7TG28</accession>
<dbReference type="AlphaFoldDB" id="A0A2J7TG28"/>
<dbReference type="Pfam" id="PF13557">
    <property type="entry name" value="Phenol_MetA_deg"/>
    <property type="match status" value="1"/>
</dbReference>
<reference evidence="1 2" key="1">
    <citation type="submission" date="2017-10" db="EMBL/GenBank/DDBJ databases">
        <title>Genome announcement of Methylocella silvestris TVC from permafrost.</title>
        <authorList>
            <person name="Wang J."/>
            <person name="Geng K."/>
            <person name="Ul-Haque F."/>
            <person name="Crombie A.T."/>
            <person name="Street L.E."/>
            <person name="Wookey P.A."/>
            <person name="Murrell J.C."/>
            <person name="Pratscher J."/>
        </authorList>
    </citation>
    <scope>NUCLEOTIDE SEQUENCE [LARGE SCALE GENOMIC DNA]</scope>
    <source>
        <strain evidence="1 2">TVC</strain>
    </source>
</reference>
<gene>
    <name evidence="1" type="ORF">CR492_12460</name>
</gene>
<dbReference type="Proteomes" id="UP000236286">
    <property type="component" value="Unassembled WGS sequence"/>
</dbReference>
<dbReference type="RefSeq" id="WP_102844076.1">
    <property type="nucleotide sequence ID" value="NZ_PDZR01000013.1"/>
</dbReference>
<evidence type="ECO:0008006" key="3">
    <source>
        <dbReference type="Google" id="ProtNLM"/>
    </source>
</evidence>
<dbReference type="OrthoDB" id="7372889at2"/>
<organism evidence="1 2">
    <name type="scientific">Methylocella silvestris</name>
    <dbReference type="NCBI Taxonomy" id="199596"/>
    <lineage>
        <taxon>Bacteria</taxon>
        <taxon>Pseudomonadati</taxon>
        <taxon>Pseudomonadota</taxon>
        <taxon>Alphaproteobacteria</taxon>
        <taxon>Hyphomicrobiales</taxon>
        <taxon>Beijerinckiaceae</taxon>
        <taxon>Methylocella</taxon>
    </lineage>
</organism>
<proteinExistence type="predicted"/>